<proteinExistence type="predicted"/>
<sequence length="115" mass="12552">MFKTIRTIALSTLVGLGTLAGASTMSATAADAASLSLGGPGGQIEIRFGGGRDHGWRDHRGFCSPRKALHKARRMGLHRAHVRFSNRRVIAVSGRTWDGRETMVFANTRHCPRIR</sequence>
<dbReference type="OrthoDB" id="8453806at2"/>
<evidence type="ECO:0000256" key="1">
    <source>
        <dbReference type="SAM" id="SignalP"/>
    </source>
</evidence>
<gene>
    <name evidence="2" type="ORF">CSC94_22150</name>
    <name evidence="3" type="ORF">CSC94_22155</name>
</gene>
<dbReference type="Proteomes" id="UP000221168">
    <property type="component" value="Unassembled WGS sequence"/>
</dbReference>
<dbReference type="EMBL" id="PDVP01000021">
    <property type="protein sequence ID" value="PHP64889.1"/>
    <property type="molecule type" value="Genomic_DNA"/>
</dbReference>
<organism evidence="2 4">
    <name type="scientific">Zhengella mangrovi</name>
    <dbReference type="NCBI Taxonomy" id="1982044"/>
    <lineage>
        <taxon>Bacteria</taxon>
        <taxon>Pseudomonadati</taxon>
        <taxon>Pseudomonadota</taxon>
        <taxon>Alphaproteobacteria</taxon>
        <taxon>Hyphomicrobiales</taxon>
        <taxon>Notoacmeibacteraceae</taxon>
        <taxon>Zhengella</taxon>
    </lineage>
</organism>
<evidence type="ECO:0008006" key="5">
    <source>
        <dbReference type="Google" id="ProtNLM"/>
    </source>
</evidence>
<name>A0A2G1QHE6_9HYPH</name>
<dbReference type="AlphaFoldDB" id="A0A2G1QHE6"/>
<comment type="caution">
    <text evidence="2">The sequence shown here is derived from an EMBL/GenBank/DDBJ whole genome shotgun (WGS) entry which is preliminary data.</text>
</comment>
<evidence type="ECO:0000313" key="3">
    <source>
        <dbReference type="EMBL" id="PHP64890.1"/>
    </source>
</evidence>
<evidence type="ECO:0000313" key="4">
    <source>
        <dbReference type="Proteomes" id="UP000221168"/>
    </source>
</evidence>
<dbReference type="EMBL" id="PDVP01000021">
    <property type="protein sequence ID" value="PHP64890.1"/>
    <property type="molecule type" value="Genomic_DNA"/>
</dbReference>
<protein>
    <recommendedName>
        <fullName evidence="5">Antifreeze protein</fullName>
    </recommendedName>
</protein>
<evidence type="ECO:0000313" key="2">
    <source>
        <dbReference type="EMBL" id="PHP64889.1"/>
    </source>
</evidence>
<feature type="chain" id="PRO_5014078292" description="Antifreeze protein" evidence="1">
    <location>
        <begin position="30"/>
        <end position="115"/>
    </location>
</feature>
<feature type="signal peptide" evidence="1">
    <location>
        <begin position="1"/>
        <end position="29"/>
    </location>
</feature>
<reference evidence="2 4" key="1">
    <citation type="submission" date="2017-10" db="EMBL/GenBank/DDBJ databases">
        <title>Sedimentibacterium mangrovi gen. nov., sp. nov., a novel member of family Phyllobacteriacea isolated from mangrove sediment.</title>
        <authorList>
            <person name="Liao H."/>
            <person name="Tian Y."/>
        </authorList>
    </citation>
    <scope>NUCLEOTIDE SEQUENCE [LARGE SCALE GENOMIC DNA]</scope>
    <source>
        <strain evidence="2 4">X9-2-2</strain>
    </source>
</reference>
<accession>A0A2G1QHE6</accession>
<keyword evidence="1" id="KW-0732">Signal</keyword>
<keyword evidence="4" id="KW-1185">Reference proteome</keyword>
<dbReference type="RefSeq" id="WP_099308568.1">
    <property type="nucleotide sequence ID" value="NZ_PDVP01000021.1"/>
</dbReference>